<dbReference type="EMBL" id="QGKV02000759">
    <property type="protein sequence ID" value="KAF3561065.1"/>
    <property type="molecule type" value="Genomic_DNA"/>
</dbReference>
<protein>
    <submittedName>
        <fullName evidence="1">Uncharacterized protein</fullName>
    </submittedName>
</protein>
<name>A0A8S9ISV9_BRACR</name>
<sequence>MSDTHKHGEEISDNAYVTLIRNQFQLESLDDKLQKIENATASMMDKWRRRDEAMRDFTDLLVADSTKDTKVDQPVNYVTLAENV</sequence>
<dbReference type="Proteomes" id="UP000266723">
    <property type="component" value="Unassembled WGS sequence"/>
</dbReference>
<evidence type="ECO:0000313" key="2">
    <source>
        <dbReference type="EMBL" id="KAF3561065.1"/>
    </source>
</evidence>
<reference evidence="1" key="1">
    <citation type="submission" date="2019-12" db="EMBL/GenBank/DDBJ databases">
        <title>Genome sequencing and annotation of Brassica cretica.</title>
        <authorList>
            <person name="Studholme D.J."/>
            <person name="Sarris P.F."/>
        </authorList>
    </citation>
    <scope>NUCLEOTIDE SEQUENCE</scope>
    <source>
        <strain evidence="1">PFS-102/07</strain>
        <tissue evidence="1">Leaf</tissue>
    </source>
</reference>
<proteinExistence type="predicted"/>
<accession>A0A8S9ISV9</accession>
<gene>
    <name evidence="2" type="ORF">DY000_02015548</name>
    <name evidence="1" type="ORF">F2Q70_00003652</name>
</gene>
<evidence type="ECO:0000313" key="3">
    <source>
        <dbReference type="Proteomes" id="UP000266723"/>
    </source>
</evidence>
<comment type="caution">
    <text evidence="1">The sequence shown here is derived from an EMBL/GenBank/DDBJ whole genome shotgun (WGS) entry which is preliminary data.</text>
</comment>
<evidence type="ECO:0000313" key="1">
    <source>
        <dbReference type="EMBL" id="KAF2573130.1"/>
    </source>
</evidence>
<dbReference type="AlphaFoldDB" id="A0A8S9ISV9"/>
<reference evidence="2" key="2">
    <citation type="submission" date="2019-12" db="EMBL/GenBank/DDBJ databases">
        <authorList>
            <person name="Studholme D.J."/>
            <person name="Sarris P."/>
        </authorList>
    </citation>
    <scope>NUCLEOTIDE SEQUENCE</scope>
    <source>
        <strain evidence="2">PFS-1207/04</strain>
        <tissue evidence="2">Leaf</tissue>
    </source>
</reference>
<keyword evidence="3" id="KW-1185">Reference proteome</keyword>
<organism evidence="1">
    <name type="scientific">Brassica cretica</name>
    <name type="common">Mustard</name>
    <dbReference type="NCBI Taxonomy" id="69181"/>
    <lineage>
        <taxon>Eukaryota</taxon>
        <taxon>Viridiplantae</taxon>
        <taxon>Streptophyta</taxon>
        <taxon>Embryophyta</taxon>
        <taxon>Tracheophyta</taxon>
        <taxon>Spermatophyta</taxon>
        <taxon>Magnoliopsida</taxon>
        <taxon>eudicotyledons</taxon>
        <taxon>Gunneridae</taxon>
        <taxon>Pentapetalae</taxon>
        <taxon>rosids</taxon>
        <taxon>malvids</taxon>
        <taxon>Brassicales</taxon>
        <taxon>Brassicaceae</taxon>
        <taxon>Brassiceae</taxon>
        <taxon>Brassica</taxon>
    </lineage>
</organism>
<reference evidence="2 3" key="3">
    <citation type="journal article" date="2020" name="BMC Genomics">
        <title>Intraspecific diversification of the crop wild relative Brassica cretica Lam. using demographic model selection.</title>
        <authorList>
            <person name="Kioukis A."/>
            <person name="Michalopoulou V.A."/>
            <person name="Briers L."/>
            <person name="Pirintsos S."/>
            <person name="Studholme D.J."/>
            <person name="Pavlidis P."/>
            <person name="Sarris P.F."/>
        </authorList>
    </citation>
    <scope>NUCLEOTIDE SEQUENCE [LARGE SCALE GENOMIC DNA]</scope>
    <source>
        <strain evidence="3">cv. PFS-1207/04</strain>
        <strain evidence="2">PFS-1207/04</strain>
    </source>
</reference>
<dbReference type="EMBL" id="QGKY02001015">
    <property type="protein sequence ID" value="KAF2573130.1"/>
    <property type="molecule type" value="Genomic_DNA"/>
</dbReference>